<name>A0ABR6HTR7_9SPHN</name>
<evidence type="ECO:0000313" key="1">
    <source>
        <dbReference type="EMBL" id="MBB3774063.1"/>
    </source>
</evidence>
<organism evidence="1 2">
    <name type="scientific">Erythrobacter ramosus</name>
    <dbReference type="NCBI Taxonomy" id="35811"/>
    <lineage>
        <taxon>Bacteria</taxon>
        <taxon>Pseudomonadati</taxon>
        <taxon>Pseudomonadota</taxon>
        <taxon>Alphaproteobacteria</taxon>
        <taxon>Sphingomonadales</taxon>
        <taxon>Erythrobacteraceae</taxon>
        <taxon>Erythrobacter/Porphyrobacter group</taxon>
        <taxon>Erythrobacter</taxon>
    </lineage>
</organism>
<comment type="caution">
    <text evidence="1">The sequence shown here is derived from an EMBL/GenBank/DDBJ whole genome shotgun (WGS) entry which is preliminary data.</text>
</comment>
<dbReference type="Proteomes" id="UP000548685">
    <property type="component" value="Unassembled WGS sequence"/>
</dbReference>
<keyword evidence="2" id="KW-1185">Reference proteome</keyword>
<gene>
    <name evidence="1" type="ORF">FHS52_000006</name>
</gene>
<dbReference type="EMBL" id="JACICE010000001">
    <property type="protein sequence ID" value="MBB3774063.1"/>
    <property type="molecule type" value="Genomic_DNA"/>
</dbReference>
<sequence length="154" mass="17726">MFYPGPLAGVIDLSDLLHAGWFAIMRFDELAAAISTTFGNLLTKQDILRHHALDPDVAGPTIALSKKAILGDPNRNPQLRAVKELMLNIVDFDEARASQMIEKFKDRNNLPQKQERYKMKSSNYYNSPSMPKYFSNWKMAKDNWINLLEKTQFY</sequence>
<dbReference type="RefSeq" id="WP_160760333.1">
    <property type="nucleotide sequence ID" value="NZ_BAAADZ010000002.1"/>
</dbReference>
<evidence type="ECO:0000313" key="2">
    <source>
        <dbReference type="Proteomes" id="UP000548685"/>
    </source>
</evidence>
<accession>A0ABR6HTR7</accession>
<reference evidence="1 2" key="1">
    <citation type="submission" date="2020-08" db="EMBL/GenBank/DDBJ databases">
        <title>Genomic Encyclopedia of Type Strains, Phase IV (KMG-IV): sequencing the most valuable type-strain genomes for metagenomic binning, comparative biology and taxonomic classification.</title>
        <authorList>
            <person name="Goeker M."/>
        </authorList>
    </citation>
    <scope>NUCLEOTIDE SEQUENCE [LARGE SCALE GENOMIC DNA]</scope>
    <source>
        <strain evidence="1 2">DSM 8510</strain>
    </source>
</reference>
<proteinExistence type="predicted"/>
<protein>
    <submittedName>
        <fullName evidence="1">Uncharacterized protein</fullName>
    </submittedName>
</protein>